<keyword evidence="2" id="KW-1185">Reference proteome</keyword>
<name>A0AAE8XXV7_9CAUD</name>
<evidence type="ECO:0000313" key="2">
    <source>
        <dbReference type="Proteomes" id="UP000827260"/>
    </source>
</evidence>
<evidence type="ECO:0000313" key="1">
    <source>
        <dbReference type="EMBL" id="UBF22710.1"/>
    </source>
</evidence>
<dbReference type="Proteomes" id="UP000827260">
    <property type="component" value="Segment"/>
</dbReference>
<accession>A0AAE8XXV7</accession>
<sequence>MESVDPEVMRTARYVRDKIYEEGLGAVRFTVSGRRAIEAAGGKTVEKNIGRYL</sequence>
<organism evidence="1 2">
    <name type="scientific">Halorubrum tailed virus 27</name>
    <dbReference type="NCBI Taxonomy" id="2878008"/>
    <lineage>
        <taxon>Viruses</taxon>
        <taxon>Duplodnaviria</taxon>
        <taxon>Heunggongvirae</taxon>
        <taxon>Uroviricota</taxon>
        <taxon>Caudoviricetes</taxon>
        <taxon>Thumleimavirales</taxon>
        <taxon>Hafunaviridae</taxon>
        <taxon>Minorvirus</taxon>
        <taxon>Minorvirus thailandense</taxon>
        <taxon>Minorvirus HRTV27</taxon>
    </lineage>
</organism>
<gene>
    <name evidence="1" type="ORF">HRTV-27_gp17</name>
</gene>
<dbReference type="EMBL" id="MZ334522">
    <property type="protein sequence ID" value="UBF22710.1"/>
    <property type="molecule type" value="Genomic_DNA"/>
</dbReference>
<protein>
    <submittedName>
        <fullName evidence="1">Uncharacterized protein</fullName>
    </submittedName>
</protein>
<proteinExistence type="predicted"/>
<reference evidence="1" key="1">
    <citation type="submission" date="2021-05" db="EMBL/GenBank/DDBJ databases">
        <title>Diversity, taxonomy and evolution of archaeal viruses of the class Caudoviricetes.</title>
        <authorList>
            <person name="Liu Y."/>
            <person name="Demina T.A."/>
            <person name="Roux S."/>
            <person name="Aiewsakun P."/>
            <person name="Kazlauskas D."/>
            <person name="Simmonds P."/>
            <person name="Prangishvili D."/>
            <person name="Oksanen H.M."/>
            <person name="Krupovic M."/>
        </authorList>
    </citation>
    <scope>NUCLEOTIDE SEQUENCE</scope>
    <source>
        <strain evidence="1">HRTV-27/27</strain>
    </source>
</reference>